<proteinExistence type="predicted"/>
<name>A0ABX0LI23_9BURK</name>
<evidence type="ECO:0000259" key="2">
    <source>
        <dbReference type="Pfam" id="PF26571"/>
    </source>
</evidence>
<dbReference type="RefSeq" id="WP_166896504.1">
    <property type="nucleotide sequence ID" value="NZ_VUYU01000005.1"/>
</dbReference>
<feature type="compositionally biased region" description="Basic and acidic residues" evidence="1">
    <location>
        <begin position="9"/>
        <end position="22"/>
    </location>
</feature>
<comment type="caution">
    <text evidence="3">The sequence shown here is derived from an EMBL/GenBank/DDBJ whole genome shotgun (WGS) entry which is preliminary data.</text>
</comment>
<feature type="region of interest" description="Disordered" evidence="1">
    <location>
        <begin position="1"/>
        <end position="22"/>
    </location>
</feature>
<dbReference type="InterPro" id="IPR058593">
    <property type="entry name" value="ARB_07466-like_C"/>
</dbReference>
<reference evidence="3 4" key="1">
    <citation type="submission" date="2019-09" db="EMBL/GenBank/DDBJ databases">
        <title>Taxonomy of Antarctic Massilia spp.: description of Massilia rubra sp. nov., Massilia aquatica sp. nov., Massilia mucilaginosa sp. nov., Massilia frigida sp. nov. isolated from streams, lakes and regoliths.</title>
        <authorList>
            <person name="Holochova P."/>
            <person name="Sedlacek I."/>
            <person name="Kralova S."/>
            <person name="Maslanova I."/>
            <person name="Busse H.-J."/>
            <person name="Stankova E."/>
            <person name="Vrbovska V."/>
            <person name="Kovarovic V."/>
            <person name="Bartak M."/>
            <person name="Svec P."/>
            <person name="Pantucek R."/>
        </authorList>
    </citation>
    <scope>NUCLEOTIDE SEQUENCE [LARGE SCALE GENOMIC DNA]</scope>
    <source>
        <strain evidence="3 4">CCM 8692</strain>
    </source>
</reference>
<evidence type="ECO:0000313" key="4">
    <source>
        <dbReference type="Proteomes" id="UP000785613"/>
    </source>
</evidence>
<gene>
    <name evidence="3" type="ORF">F0185_10040</name>
</gene>
<dbReference type="Pfam" id="PF26571">
    <property type="entry name" value="VldE"/>
    <property type="match status" value="1"/>
</dbReference>
<protein>
    <recommendedName>
        <fullName evidence="2">ARB-07466-like C-terminal domain-containing protein</fullName>
    </recommendedName>
</protein>
<dbReference type="Proteomes" id="UP000785613">
    <property type="component" value="Unassembled WGS sequence"/>
</dbReference>
<feature type="domain" description="ARB-07466-like C-terminal" evidence="2">
    <location>
        <begin position="6"/>
        <end position="74"/>
    </location>
</feature>
<sequence>MGDSAHQARKSDHNDGNAFDLTHDPDNGVDCNLFAKLALLDTRTTYVIWNRQICNVSDGQWKPYHGKNGHTHHMHVSIKAALRNVASPWPWASIES</sequence>
<evidence type="ECO:0000313" key="3">
    <source>
        <dbReference type="EMBL" id="NHZ33927.1"/>
    </source>
</evidence>
<keyword evidence="4" id="KW-1185">Reference proteome</keyword>
<organism evidence="3 4">
    <name type="scientific">Massilia rubra</name>
    <dbReference type="NCBI Taxonomy" id="2607910"/>
    <lineage>
        <taxon>Bacteria</taxon>
        <taxon>Pseudomonadati</taxon>
        <taxon>Pseudomonadota</taxon>
        <taxon>Betaproteobacteria</taxon>
        <taxon>Burkholderiales</taxon>
        <taxon>Oxalobacteraceae</taxon>
        <taxon>Telluria group</taxon>
        <taxon>Massilia</taxon>
    </lineage>
</organism>
<evidence type="ECO:0000256" key="1">
    <source>
        <dbReference type="SAM" id="MobiDB-lite"/>
    </source>
</evidence>
<accession>A0ABX0LI23</accession>
<dbReference type="EMBL" id="VUYU01000005">
    <property type="protein sequence ID" value="NHZ33927.1"/>
    <property type="molecule type" value="Genomic_DNA"/>
</dbReference>